<keyword evidence="3 5" id="KW-1133">Transmembrane helix</keyword>
<feature type="transmembrane region" description="Helical" evidence="5">
    <location>
        <begin position="68"/>
        <end position="87"/>
    </location>
</feature>
<gene>
    <name evidence="6" type="ORF">PQJ61_09510</name>
</gene>
<feature type="transmembrane region" description="Helical" evidence="5">
    <location>
        <begin position="185"/>
        <end position="210"/>
    </location>
</feature>
<dbReference type="Pfam" id="PF00939">
    <property type="entry name" value="Na_sulph_symp"/>
    <property type="match status" value="1"/>
</dbReference>
<feature type="transmembrane region" description="Helical" evidence="5">
    <location>
        <begin position="362"/>
        <end position="385"/>
    </location>
</feature>
<dbReference type="AlphaFoldDB" id="A0AAJ1ICW7"/>
<evidence type="ECO:0000256" key="3">
    <source>
        <dbReference type="ARBA" id="ARBA00022989"/>
    </source>
</evidence>
<feature type="transmembrane region" description="Helical" evidence="5">
    <location>
        <begin position="421"/>
        <end position="448"/>
    </location>
</feature>
<feature type="transmembrane region" description="Helical" evidence="5">
    <location>
        <begin position="230"/>
        <end position="250"/>
    </location>
</feature>
<dbReference type="EMBL" id="JAQQAL010000021">
    <property type="protein sequence ID" value="MDC7226987.1"/>
    <property type="molecule type" value="Genomic_DNA"/>
</dbReference>
<feature type="transmembrane region" description="Helical" evidence="5">
    <location>
        <begin position="460"/>
        <end position="480"/>
    </location>
</feature>
<feature type="transmembrane region" description="Helical" evidence="5">
    <location>
        <begin position="138"/>
        <end position="164"/>
    </location>
</feature>
<dbReference type="NCBIfam" id="TIGR00785">
    <property type="entry name" value="dass"/>
    <property type="match status" value="1"/>
</dbReference>
<keyword evidence="4 5" id="KW-0472">Membrane</keyword>
<organism evidence="6 7">
    <name type="scientific">Candidatus Thalassospirochaeta sargassi</name>
    <dbReference type="NCBI Taxonomy" id="3119039"/>
    <lineage>
        <taxon>Bacteria</taxon>
        <taxon>Pseudomonadati</taxon>
        <taxon>Spirochaetota</taxon>
        <taxon>Spirochaetia</taxon>
        <taxon>Spirochaetales</taxon>
        <taxon>Spirochaetaceae</taxon>
        <taxon>Candidatus Thalassospirochaeta</taxon>
    </lineage>
</organism>
<feature type="transmembrane region" description="Helical" evidence="5">
    <location>
        <begin position="12"/>
        <end position="31"/>
    </location>
</feature>
<dbReference type="Proteomes" id="UP001221217">
    <property type="component" value="Unassembled WGS sequence"/>
</dbReference>
<dbReference type="GO" id="GO:0022857">
    <property type="term" value="F:transmembrane transporter activity"/>
    <property type="evidence" value="ECO:0007669"/>
    <property type="project" value="InterPro"/>
</dbReference>
<evidence type="ECO:0000256" key="4">
    <source>
        <dbReference type="ARBA" id="ARBA00023136"/>
    </source>
</evidence>
<protein>
    <submittedName>
        <fullName evidence="6">DASS family sodium-coupled anion symporter</fullName>
    </submittedName>
</protein>
<accession>A0AAJ1ICW7</accession>
<evidence type="ECO:0000313" key="6">
    <source>
        <dbReference type="EMBL" id="MDC7226987.1"/>
    </source>
</evidence>
<dbReference type="GO" id="GO:0005886">
    <property type="term" value="C:plasma membrane"/>
    <property type="evidence" value="ECO:0007669"/>
    <property type="project" value="TreeGrafter"/>
</dbReference>
<reference evidence="6 7" key="1">
    <citation type="submission" date="2022-12" db="EMBL/GenBank/DDBJ databases">
        <title>Metagenome assembled genome from gulf of manar.</title>
        <authorList>
            <person name="Kohli P."/>
            <person name="Pk S."/>
            <person name="Venkata Ramana C."/>
            <person name="Sasikala C."/>
        </authorList>
    </citation>
    <scope>NUCLEOTIDE SEQUENCE [LARGE SCALE GENOMIC DNA]</scope>
    <source>
        <strain evidence="6">JB008</strain>
    </source>
</reference>
<feature type="transmembrane region" description="Helical" evidence="5">
    <location>
        <begin position="392"/>
        <end position="409"/>
    </location>
</feature>
<evidence type="ECO:0000256" key="2">
    <source>
        <dbReference type="ARBA" id="ARBA00022692"/>
    </source>
</evidence>
<feature type="transmembrane region" description="Helical" evidence="5">
    <location>
        <begin position="99"/>
        <end position="118"/>
    </location>
</feature>
<dbReference type="PANTHER" id="PTHR10283">
    <property type="entry name" value="SOLUTE CARRIER FAMILY 13 MEMBER"/>
    <property type="match status" value="1"/>
</dbReference>
<dbReference type="InterPro" id="IPR001898">
    <property type="entry name" value="SLC13A/DASS"/>
</dbReference>
<name>A0AAJ1ICW7_9SPIO</name>
<proteinExistence type="predicted"/>
<feature type="transmembrane region" description="Helical" evidence="5">
    <location>
        <begin position="304"/>
        <end position="324"/>
    </location>
</feature>
<comment type="caution">
    <text evidence="6">The sequence shown here is derived from an EMBL/GenBank/DDBJ whole genome shotgun (WGS) entry which is preliminary data.</text>
</comment>
<sequence>MSPKTTKSSSSRWGFIALAFAVFFFIRYIPLSEELRFFGGAELTVMGQTAIGILMFSLILWMSETIPFHLTGMIGIVLMALFQVDTFKNIIRVGFGNHTVAFFIGVLILSAFITMSGLGKRIAMYILSKTGNNTRNIILGFLVTGLVLSMWITDMAVAAMLMPLAHAIVKEEGCEPLKSNFAKALLISTAWGPLIGGIGTPAGCSVNPIAIGFLQDVAGIAIGFPEWMSYGVPAAVILIPIAWLVLITVFKPEISHLSKSKEELKKEFQELAPMGREEKITALVFALTAILWLTTPWLQKIFGISIPVSMPVFLTGTLFFLPGMSSIPWRKIEKEINWSSIILVLTGIALGMMLYQTGAAKWIAMLLFGKIASLPTLVTIFLIVFLVSLLKVALSSNAVTGTIIIPIMIELAKGFGLDPLAIVIPAAITANIAFILVTSTPATVISYSAGYFSISDMAKVGVIMTIFSSIAVALVLFFIGQFTGIY</sequence>
<feature type="transmembrane region" description="Helical" evidence="5">
    <location>
        <begin position="43"/>
        <end position="62"/>
    </location>
</feature>
<evidence type="ECO:0000256" key="5">
    <source>
        <dbReference type="SAM" id="Phobius"/>
    </source>
</evidence>
<feature type="transmembrane region" description="Helical" evidence="5">
    <location>
        <begin position="336"/>
        <end position="356"/>
    </location>
</feature>
<evidence type="ECO:0000256" key="1">
    <source>
        <dbReference type="ARBA" id="ARBA00004141"/>
    </source>
</evidence>
<keyword evidence="2 5" id="KW-0812">Transmembrane</keyword>
<evidence type="ECO:0000313" key="7">
    <source>
        <dbReference type="Proteomes" id="UP001221217"/>
    </source>
</evidence>
<comment type="subcellular location">
    <subcellularLocation>
        <location evidence="1">Membrane</location>
        <topology evidence="1">Multi-pass membrane protein</topology>
    </subcellularLocation>
</comment>